<keyword evidence="4" id="KW-0547">Nucleotide-binding</keyword>
<evidence type="ECO:0000256" key="1">
    <source>
        <dbReference type="ARBA" id="ARBA00005842"/>
    </source>
</evidence>
<dbReference type="GO" id="GO:0005524">
    <property type="term" value="F:ATP binding"/>
    <property type="evidence" value="ECO:0007669"/>
    <property type="project" value="UniProtKB-KW"/>
</dbReference>
<dbReference type="InterPro" id="IPR027417">
    <property type="entry name" value="P-loop_NTPase"/>
</dbReference>
<dbReference type="GO" id="GO:0006400">
    <property type="term" value="P:tRNA modification"/>
    <property type="evidence" value="ECO:0007669"/>
    <property type="project" value="TreeGrafter"/>
</dbReference>
<dbReference type="AlphaFoldDB" id="A0A6G1DMZ9"/>
<keyword evidence="2" id="KW-0808">Transferase</keyword>
<dbReference type="Gene3D" id="3.40.50.300">
    <property type="entry name" value="P-loop containing nucleotide triphosphate hydrolases"/>
    <property type="match status" value="1"/>
</dbReference>
<evidence type="ECO:0008006" key="8">
    <source>
        <dbReference type="Google" id="ProtNLM"/>
    </source>
</evidence>
<dbReference type="Proteomes" id="UP000479710">
    <property type="component" value="Unassembled WGS sequence"/>
</dbReference>
<dbReference type="GO" id="GO:0052381">
    <property type="term" value="F:tRNA dimethylallyltransferase activity"/>
    <property type="evidence" value="ECO:0007669"/>
    <property type="project" value="TreeGrafter"/>
</dbReference>
<evidence type="ECO:0000256" key="5">
    <source>
        <dbReference type="ARBA" id="ARBA00022840"/>
    </source>
</evidence>
<accession>A0A6G1DMZ9</accession>
<evidence type="ECO:0000256" key="3">
    <source>
        <dbReference type="ARBA" id="ARBA00022712"/>
    </source>
</evidence>
<keyword evidence="3" id="KW-0203">Cytokinin biosynthesis</keyword>
<dbReference type="PANTHER" id="PTHR11088">
    <property type="entry name" value="TRNA DIMETHYLALLYLTRANSFERASE"/>
    <property type="match status" value="1"/>
</dbReference>
<sequence length="150" mass="15900">MEHCNVAVAGRQKSTNPKVVFVLGATATGKSKLAINLAVRFDGKVINSDKIQVYDGFPVITNKVTEEERAGVAHHLLGGVRPDADFTAENFCREAADAVARVHSSGRLPVVAGGSNTYIEKLVAGGSGGAFLAAYDCLFLWIDVSPDLLR</sequence>
<dbReference type="EMBL" id="SPHZ02000006">
    <property type="protein sequence ID" value="KAF0913582.1"/>
    <property type="molecule type" value="Genomic_DNA"/>
</dbReference>
<comment type="caution">
    <text evidence="6">The sequence shown here is derived from an EMBL/GenBank/DDBJ whole genome shotgun (WGS) entry which is preliminary data.</text>
</comment>
<keyword evidence="5" id="KW-0067">ATP-binding</keyword>
<evidence type="ECO:0000313" key="6">
    <source>
        <dbReference type="EMBL" id="KAF0913582.1"/>
    </source>
</evidence>
<dbReference type="InterPro" id="IPR039657">
    <property type="entry name" value="Dimethylallyltransferase"/>
</dbReference>
<dbReference type="PANTHER" id="PTHR11088:SF37">
    <property type="entry name" value="ADENYLATE ISOPENTENYLTRANSFERASE"/>
    <property type="match status" value="1"/>
</dbReference>
<dbReference type="OrthoDB" id="775260at2759"/>
<organism evidence="6 7">
    <name type="scientific">Oryza meyeriana var. granulata</name>
    <dbReference type="NCBI Taxonomy" id="110450"/>
    <lineage>
        <taxon>Eukaryota</taxon>
        <taxon>Viridiplantae</taxon>
        <taxon>Streptophyta</taxon>
        <taxon>Embryophyta</taxon>
        <taxon>Tracheophyta</taxon>
        <taxon>Spermatophyta</taxon>
        <taxon>Magnoliopsida</taxon>
        <taxon>Liliopsida</taxon>
        <taxon>Poales</taxon>
        <taxon>Poaceae</taxon>
        <taxon>BOP clade</taxon>
        <taxon>Oryzoideae</taxon>
        <taxon>Oryzeae</taxon>
        <taxon>Oryzinae</taxon>
        <taxon>Oryza</taxon>
        <taxon>Oryza meyeriana</taxon>
    </lineage>
</organism>
<reference evidence="6 7" key="1">
    <citation type="submission" date="2019-11" db="EMBL/GenBank/DDBJ databases">
        <title>Whole genome sequence of Oryza granulata.</title>
        <authorList>
            <person name="Li W."/>
        </authorList>
    </citation>
    <scope>NUCLEOTIDE SEQUENCE [LARGE SCALE GENOMIC DNA]</scope>
    <source>
        <strain evidence="7">cv. Menghai</strain>
        <tissue evidence="6">Leaf</tissue>
    </source>
</reference>
<evidence type="ECO:0000256" key="2">
    <source>
        <dbReference type="ARBA" id="ARBA00022679"/>
    </source>
</evidence>
<keyword evidence="7" id="KW-1185">Reference proteome</keyword>
<evidence type="ECO:0000313" key="7">
    <source>
        <dbReference type="Proteomes" id="UP000479710"/>
    </source>
</evidence>
<protein>
    <recommendedName>
        <fullName evidence="8">Adenylate isopentenyltransferase</fullName>
    </recommendedName>
</protein>
<dbReference type="Pfam" id="PF01715">
    <property type="entry name" value="IPPT"/>
    <property type="match status" value="1"/>
</dbReference>
<comment type="similarity">
    <text evidence="1">Belongs to the IPP transferase family.</text>
</comment>
<proteinExistence type="inferred from homology"/>
<name>A0A6G1DMZ9_9ORYZ</name>
<dbReference type="SUPFAM" id="SSF52540">
    <property type="entry name" value="P-loop containing nucleoside triphosphate hydrolases"/>
    <property type="match status" value="1"/>
</dbReference>
<dbReference type="GO" id="GO:0009691">
    <property type="term" value="P:cytokinin biosynthetic process"/>
    <property type="evidence" value="ECO:0007669"/>
    <property type="project" value="UniProtKB-KW"/>
</dbReference>
<evidence type="ECO:0000256" key="4">
    <source>
        <dbReference type="ARBA" id="ARBA00022741"/>
    </source>
</evidence>
<gene>
    <name evidence="6" type="ORF">E2562_023296</name>
</gene>
<dbReference type="GO" id="GO:0005739">
    <property type="term" value="C:mitochondrion"/>
    <property type="evidence" value="ECO:0007669"/>
    <property type="project" value="TreeGrafter"/>
</dbReference>